<gene>
    <name evidence="4" type="ORF">CBR_g19132</name>
</gene>
<protein>
    <submittedName>
        <fullName evidence="4">Uncharacterized protein</fullName>
    </submittedName>
</protein>
<evidence type="ECO:0000256" key="1">
    <source>
        <dbReference type="SAM" id="Coils"/>
    </source>
</evidence>
<accession>A0A388KXF6</accession>
<feature type="compositionally biased region" description="Polar residues" evidence="2">
    <location>
        <begin position="147"/>
        <end position="161"/>
    </location>
</feature>
<organism evidence="4 5">
    <name type="scientific">Chara braunii</name>
    <name type="common">Braun's stonewort</name>
    <dbReference type="NCBI Taxonomy" id="69332"/>
    <lineage>
        <taxon>Eukaryota</taxon>
        <taxon>Viridiplantae</taxon>
        <taxon>Streptophyta</taxon>
        <taxon>Charophyceae</taxon>
        <taxon>Charales</taxon>
        <taxon>Characeae</taxon>
        <taxon>Chara</taxon>
    </lineage>
</organism>
<evidence type="ECO:0000256" key="3">
    <source>
        <dbReference type="SAM" id="Phobius"/>
    </source>
</evidence>
<dbReference type="Proteomes" id="UP000265515">
    <property type="component" value="Unassembled WGS sequence"/>
</dbReference>
<keyword evidence="1" id="KW-0175">Coiled coil</keyword>
<keyword evidence="5" id="KW-1185">Reference proteome</keyword>
<evidence type="ECO:0000313" key="4">
    <source>
        <dbReference type="EMBL" id="GBG74725.1"/>
    </source>
</evidence>
<evidence type="ECO:0000256" key="2">
    <source>
        <dbReference type="SAM" id="MobiDB-lite"/>
    </source>
</evidence>
<dbReference type="AlphaFoldDB" id="A0A388KXF6"/>
<feature type="region of interest" description="Disordered" evidence="2">
    <location>
        <begin position="137"/>
        <end position="185"/>
    </location>
</feature>
<comment type="caution">
    <text evidence="4">The sequence shown here is derived from an EMBL/GenBank/DDBJ whole genome shotgun (WGS) entry which is preliminary data.</text>
</comment>
<dbReference type="Gramene" id="GBG74725">
    <property type="protein sequence ID" value="GBG74725"/>
    <property type="gene ID" value="CBR_g19132"/>
</dbReference>
<dbReference type="EMBL" id="BFEA01000209">
    <property type="protein sequence ID" value="GBG74725.1"/>
    <property type="molecule type" value="Genomic_DNA"/>
</dbReference>
<feature type="transmembrane region" description="Helical" evidence="3">
    <location>
        <begin position="72"/>
        <end position="90"/>
    </location>
</feature>
<feature type="region of interest" description="Disordered" evidence="2">
    <location>
        <begin position="234"/>
        <end position="266"/>
    </location>
</feature>
<reference evidence="4 5" key="1">
    <citation type="journal article" date="2018" name="Cell">
        <title>The Chara Genome: Secondary Complexity and Implications for Plant Terrestrialization.</title>
        <authorList>
            <person name="Nishiyama T."/>
            <person name="Sakayama H."/>
            <person name="Vries J.D."/>
            <person name="Buschmann H."/>
            <person name="Saint-Marcoux D."/>
            <person name="Ullrich K.K."/>
            <person name="Haas F.B."/>
            <person name="Vanderstraeten L."/>
            <person name="Becker D."/>
            <person name="Lang D."/>
            <person name="Vosolsobe S."/>
            <person name="Rombauts S."/>
            <person name="Wilhelmsson P.K.I."/>
            <person name="Janitza P."/>
            <person name="Kern R."/>
            <person name="Heyl A."/>
            <person name="Rumpler F."/>
            <person name="Villalobos L.I.A.C."/>
            <person name="Clay J.M."/>
            <person name="Skokan R."/>
            <person name="Toyoda A."/>
            <person name="Suzuki Y."/>
            <person name="Kagoshima H."/>
            <person name="Schijlen E."/>
            <person name="Tajeshwar N."/>
            <person name="Catarino B."/>
            <person name="Hetherington A.J."/>
            <person name="Saltykova A."/>
            <person name="Bonnot C."/>
            <person name="Breuninger H."/>
            <person name="Symeonidi A."/>
            <person name="Radhakrishnan G.V."/>
            <person name="Van Nieuwerburgh F."/>
            <person name="Deforce D."/>
            <person name="Chang C."/>
            <person name="Karol K.G."/>
            <person name="Hedrich R."/>
            <person name="Ulvskov P."/>
            <person name="Glockner G."/>
            <person name="Delwiche C.F."/>
            <person name="Petrasek J."/>
            <person name="Van de Peer Y."/>
            <person name="Friml J."/>
            <person name="Beilby M."/>
            <person name="Dolan L."/>
            <person name="Kohara Y."/>
            <person name="Sugano S."/>
            <person name="Fujiyama A."/>
            <person name="Delaux P.-M."/>
            <person name="Quint M."/>
            <person name="TheiBen G."/>
            <person name="Hagemann M."/>
            <person name="Harholt J."/>
            <person name="Dunand C."/>
            <person name="Zachgo S."/>
            <person name="Langdale J."/>
            <person name="Maumus F."/>
            <person name="Straeten D.V.D."/>
            <person name="Gould S.B."/>
            <person name="Rensing S.A."/>
        </authorList>
    </citation>
    <scope>NUCLEOTIDE SEQUENCE [LARGE SCALE GENOMIC DNA]</scope>
    <source>
        <strain evidence="4 5">S276</strain>
    </source>
</reference>
<evidence type="ECO:0000313" key="5">
    <source>
        <dbReference type="Proteomes" id="UP000265515"/>
    </source>
</evidence>
<keyword evidence="3" id="KW-1133">Transmembrane helix</keyword>
<feature type="transmembrane region" description="Helical" evidence="3">
    <location>
        <begin position="44"/>
        <end position="65"/>
    </location>
</feature>
<feature type="compositionally biased region" description="Basic and acidic residues" evidence="2">
    <location>
        <begin position="137"/>
        <end position="146"/>
    </location>
</feature>
<name>A0A388KXF6_CHABU</name>
<proteinExistence type="predicted"/>
<keyword evidence="3" id="KW-0472">Membrane</keyword>
<keyword evidence="3" id="KW-0812">Transmembrane</keyword>
<feature type="coiled-coil region" evidence="1">
    <location>
        <begin position="326"/>
        <end position="359"/>
    </location>
</feature>
<sequence>MAQCHVRTAGFAPTSAVTRGVLEIAAGLVHFHCDTGHSPILRGLVGVAAMTPIQVGTILAAIIRWLRLREHVSVLSAMIVMHVVISAVAMQQSTTILLVLCYHHSKHTVEKGLRAGEIDVGGDCEFDIELEEHGRSSSWKARDTRRNSGSTRVSRGHSSAKFSYESRRGFNTKGGTTTHPYTPEEEAKAAAILKEKREKREAKKKAVQKEQATKLKKIEEEMARENERIKKEEERKLKEVQEEEEEDETPLQRKRGQYSGSRDEEMEKRISEWVANLSLGEEEEVAMYISKDDQEAAMRVWEAEKDVVKRKALEDEKRMEWKLAVMREKKRRVDAAAEAAKELEEVQKIEEQLAAQTELPNQMRVIARNVARLTRIQAEQYDFSRSQHIVVRSIKLGFQDFAAATPKEEEARPPRREPVKVNFSDSYSGKREENFDNWEANVKTYVHLQQVSPDQQVLIAIHALRDEAASFARSLVRAANCSDDPVAYSSFTSLTEFLKLLRERFADVTRSVKASDKLQTIHAHTQLVALFYRAMPEAFRGHFFAKSEDPATTYDSLSREVVAFEAKSVSVSTFWHKDLDKGKQWKGRTISGQVKTKDSLVLTLDEGSVDEIPYDPIEWGLEEEDSGVG</sequence>